<dbReference type="InterPro" id="IPR002011">
    <property type="entry name" value="Tyr_kinase_rcpt_2_CS"/>
</dbReference>
<protein>
    <recommendedName>
        <fullName evidence="19">Tyrosine-protein kinase receptor</fullName>
        <ecNumber evidence="19">2.7.10.1</ecNumber>
    </recommendedName>
</protein>
<accession>A0A6P6ED77</accession>
<keyword evidence="7" id="KW-0677">Repeat</keyword>
<evidence type="ECO:0000259" key="23">
    <source>
        <dbReference type="PROSITE" id="PS50853"/>
    </source>
</evidence>
<dbReference type="Gene3D" id="2.120.10.30">
    <property type="entry name" value="TolB, C-terminal domain"/>
    <property type="match status" value="3"/>
</dbReference>
<feature type="binding site" evidence="18">
    <location>
        <position position="1966"/>
    </location>
    <ligand>
        <name>ATP</name>
        <dbReference type="ChEBI" id="CHEBI:30616"/>
    </ligand>
</feature>
<keyword evidence="12 20" id="KW-0472">Membrane</keyword>
<dbReference type="PROSITE" id="PS00239">
    <property type="entry name" value="RECEPTOR_TYR_KIN_II"/>
    <property type="match status" value="1"/>
</dbReference>
<dbReference type="InterPro" id="IPR036116">
    <property type="entry name" value="FN3_sf"/>
</dbReference>
<feature type="signal peptide" evidence="21">
    <location>
        <begin position="1"/>
        <end position="19"/>
    </location>
</feature>
<dbReference type="FunFam" id="2.60.40.10:FF:001237">
    <property type="entry name" value="Tyrosine-protein kinase receptor"/>
    <property type="match status" value="1"/>
</dbReference>
<dbReference type="InterPro" id="IPR011042">
    <property type="entry name" value="6-blade_b-propeller_TolB-like"/>
</dbReference>
<keyword evidence="2" id="KW-1003">Cell membrane</keyword>
<dbReference type="FunFam" id="3.30.200.20:FF:000301">
    <property type="entry name" value="Tyrosine-protein kinase receptor"/>
    <property type="match status" value="1"/>
</dbReference>
<dbReference type="FunFam" id="2.60.40.10:FF:000882">
    <property type="entry name" value="Tyrosine-protein kinase receptor"/>
    <property type="match status" value="1"/>
</dbReference>
<dbReference type="CDD" id="cd00063">
    <property type="entry name" value="FN3"/>
    <property type="match status" value="5"/>
</dbReference>
<dbReference type="Gene3D" id="3.30.200.20">
    <property type="entry name" value="Phosphorylase Kinase, domain 1"/>
    <property type="match status" value="1"/>
</dbReference>
<proteinExistence type="inferred from homology"/>
<feature type="domain" description="Fibronectin type-III" evidence="23">
    <location>
        <begin position="934"/>
        <end position="1029"/>
    </location>
</feature>
<feature type="domain" description="Protein kinase" evidence="22">
    <location>
        <begin position="1931"/>
        <end position="2205"/>
    </location>
</feature>
<dbReference type="InterPro" id="IPR001245">
    <property type="entry name" value="Ser-Thr/Tyr_kinase_cat_dom"/>
</dbReference>
<dbReference type="RefSeq" id="XP_023569963.1">
    <property type="nucleotide sequence ID" value="XM_023714195.1"/>
</dbReference>
<organism evidence="24 25">
    <name type="scientific">Octodon degus</name>
    <name type="common">Degu</name>
    <name type="synonym">Sciurus degus</name>
    <dbReference type="NCBI Taxonomy" id="10160"/>
    <lineage>
        <taxon>Eukaryota</taxon>
        <taxon>Metazoa</taxon>
        <taxon>Chordata</taxon>
        <taxon>Craniata</taxon>
        <taxon>Vertebrata</taxon>
        <taxon>Euteleostomi</taxon>
        <taxon>Mammalia</taxon>
        <taxon>Eutheria</taxon>
        <taxon>Euarchontoglires</taxon>
        <taxon>Glires</taxon>
        <taxon>Rodentia</taxon>
        <taxon>Hystricomorpha</taxon>
        <taxon>Octodontidae</taxon>
        <taxon>Octodon</taxon>
    </lineage>
</organism>
<dbReference type="Gene3D" id="1.10.510.10">
    <property type="entry name" value="Transferase(Phosphotransferase) domain 1"/>
    <property type="match status" value="1"/>
</dbReference>
<dbReference type="InterPro" id="IPR050122">
    <property type="entry name" value="RTK"/>
</dbReference>
<dbReference type="InterPro" id="IPR000033">
    <property type="entry name" value="LDLR_classB_rpt"/>
</dbReference>
<keyword evidence="11 20" id="KW-1133">Transmembrane helix</keyword>
<evidence type="ECO:0000256" key="20">
    <source>
        <dbReference type="SAM" id="Phobius"/>
    </source>
</evidence>
<dbReference type="EC" id="2.7.10.1" evidence="19"/>
<evidence type="ECO:0000256" key="8">
    <source>
        <dbReference type="ARBA" id="ARBA00022741"/>
    </source>
</evidence>
<dbReference type="SMART" id="SM00219">
    <property type="entry name" value="TyrKc"/>
    <property type="match status" value="1"/>
</dbReference>
<dbReference type="FunFam" id="2.60.40.10:FF:001018">
    <property type="entry name" value="Tyrosine-protein kinase receptor"/>
    <property type="match status" value="1"/>
</dbReference>
<dbReference type="PROSITE" id="PS00107">
    <property type="entry name" value="PROTEIN_KINASE_ATP"/>
    <property type="match status" value="1"/>
</dbReference>
<dbReference type="FunFam" id="1.10.510.10:FF:000341">
    <property type="entry name" value="Tyrosine-protein kinase receptor"/>
    <property type="match status" value="1"/>
</dbReference>
<dbReference type="SUPFAM" id="SSF63825">
    <property type="entry name" value="YWTD domain"/>
    <property type="match status" value="3"/>
</dbReference>
<evidence type="ECO:0000256" key="2">
    <source>
        <dbReference type="ARBA" id="ARBA00022475"/>
    </source>
</evidence>
<keyword evidence="13" id="KW-0829">Tyrosine-protein kinase</keyword>
<evidence type="ECO:0000256" key="19">
    <source>
        <dbReference type="RuleBase" id="RU000312"/>
    </source>
</evidence>
<dbReference type="Gene3D" id="2.60.40.10">
    <property type="entry name" value="Immunoglobulins"/>
    <property type="match status" value="7"/>
</dbReference>
<dbReference type="PRINTS" id="PR00109">
    <property type="entry name" value="TYRKINASE"/>
</dbReference>
<dbReference type="GeneID" id="101592784"/>
<dbReference type="FunFam" id="2.120.10.30:FF:000042">
    <property type="entry name" value="Tyrosine-protein kinase receptor"/>
    <property type="match status" value="1"/>
</dbReference>
<evidence type="ECO:0000313" key="25">
    <source>
        <dbReference type="RefSeq" id="XP_023569963.1"/>
    </source>
</evidence>
<dbReference type="FunFam" id="2.60.40.10:FF:001024">
    <property type="entry name" value="Tyrosine-protein kinase receptor"/>
    <property type="match status" value="1"/>
</dbReference>
<dbReference type="Pfam" id="PF07714">
    <property type="entry name" value="PK_Tyr_Ser-Thr"/>
    <property type="match status" value="1"/>
</dbReference>
<dbReference type="CDD" id="cd05044">
    <property type="entry name" value="PTKc_c-ros"/>
    <property type="match status" value="1"/>
</dbReference>
<feature type="chain" id="PRO_5027880200" description="Tyrosine-protein kinase receptor" evidence="21">
    <location>
        <begin position="20"/>
        <end position="2348"/>
    </location>
</feature>
<feature type="transmembrane region" description="Helical" evidence="20">
    <location>
        <begin position="1846"/>
        <end position="1868"/>
    </location>
</feature>
<keyword evidence="8 18" id="KW-0547">Nucleotide-binding</keyword>
<dbReference type="FunFam" id="2.60.40.10:FF:000984">
    <property type="entry name" value="Tyrosine-protein kinase receptor"/>
    <property type="match status" value="1"/>
</dbReference>
<dbReference type="PANTHER" id="PTHR24416:SF527">
    <property type="entry name" value="PROTO-ONCOGENE TYROSINE-PROTEIN KINASE ROS"/>
    <property type="match status" value="1"/>
</dbReference>
<dbReference type="GO" id="GO:0007169">
    <property type="term" value="P:cell surface receptor protein tyrosine kinase signaling pathway"/>
    <property type="evidence" value="ECO:0007669"/>
    <property type="project" value="InterPro"/>
</dbReference>
<dbReference type="SUPFAM" id="SSF49265">
    <property type="entry name" value="Fibronectin type III"/>
    <property type="match status" value="5"/>
</dbReference>
<keyword evidence="15" id="KW-0325">Glycoprotein</keyword>
<evidence type="ECO:0000256" key="5">
    <source>
        <dbReference type="ARBA" id="ARBA00022692"/>
    </source>
</evidence>
<feature type="domain" description="Fibronectin type-III" evidence="23">
    <location>
        <begin position="102"/>
        <end position="192"/>
    </location>
</feature>
<evidence type="ECO:0000256" key="11">
    <source>
        <dbReference type="ARBA" id="ARBA00022989"/>
    </source>
</evidence>
<comment type="catalytic activity">
    <reaction evidence="16 19">
        <text>L-tyrosyl-[protein] + ATP = O-phospho-L-tyrosyl-[protein] + ADP + H(+)</text>
        <dbReference type="Rhea" id="RHEA:10596"/>
        <dbReference type="Rhea" id="RHEA-COMP:10136"/>
        <dbReference type="Rhea" id="RHEA-COMP:20101"/>
        <dbReference type="ChEBI" id="CHEBI:15378"/>
        <dbReference type="ChEBI" id="CHEBI:30616"/>
        <dbReference type="ChEBI" id="CHEBI:46858"/>
        <dbReference type="ChEBI" id="CHEBI:61978"/>
        <dbReference type="ChEBI" id="CHEBI:456216"/>
        <dbReference type="EC" id="2.7.10.1"/>
    </reaction>
</comment>
<evidence type="ECO:0000256" key="13">
    <source>
        <dbReference type="ARBA" id="ARBA00023137"/>
    </source>
</evidence>
<dbReference type="InterPro" id="IPR003961">
    <property type="entry name" value="FN3_dom"/>
</dbReference>
<evidence type="ECO:0000256" key="16">
    <source>
        <dbReference type="ARBA" id="ARBA00051243"/>
    </source>
</evidence>
<keyword evidence="6 21" id="KW-0732">Signal</keyword>
<gene>
    <name evidence="25" type="primary">Ros1</name>
</gene>
<dbReference type="SMART" id="SM00135">
    <property type="entry name" value="LY"/>
    <property type="match status" value="3"/>
</dbReference>
<keyword evidence="9 25" id="KW-0418">Kinase</keyword>
<evidence type="ECO:0000256" key="9">
    <source>
        <dbReference type="ARBA" id="ARBA00022777"/>
    </source>
</evidence>
<dbReference type="FunFam" id="2.120.10.30:FF:000044">
    <property type="entry name" value="Tyrosine-protein kinase receptor"/>
    <property type="match status" value="1"/>
</dbReference>
<dbReference type="PANTHER" id="PTHR24416">
    <property type="entry name" value="TYROSINE-PROTEIN KINASE RECEPTOR"/>
    <property type="match status" value="1"/>
</dbReference>
<sequence>MRHVDFAALGSIWISVAQCTILSTCLKSCVTNLGEQPDLGTPHNLSGPCIQGCRFWRSTDQESCAVQCNDSYAAVCEREACEVGCSSAEGAYEEEMLENTNLPTAPFAAAIASHSISLRWKSANISKVKYIVQWKYAQIPGSWTYTETVSRLSYVARALHPFTEYIFRVVWVFTAQLQLFSPSSPSYRTHPHGVPETAPLIRNIESSSPDTVEVSWAPPQFPGGPILGYNLRLISRSHKLDSGTQRTSFQFYSTLPNTTYRFFIAAVNEVGEGPEAESDIATPGLAVQEEEQWLFLSRKTSLRKRSLKYLVDEAHCLWSDAIRHNITGISADVHRRVVYFSEGALIWMKEAAHMSNESDLRVFYRGSGLISSISTDWLYQRMYFIMNELVYVCDLENCSHFEEVTPPSIISPQKLVADAYNGYIFYLLRDGIYRGDLPVPPGRGTQPAHVVESRTLKDFAIKPQSKRIIYFNETTRGFMSTFLDGSASHPVPPQFPFADVQSFACENSDFLVTDGKAIFQQDAMSFNEFIVGCDLRHIEEFGFGNLVIFGSSTQPHPVPHQPRDVSVLFGSHQALVQWKPPALPIGAGPSAWQNWTYEVQVSTQDLPELTRTFSNIQGVMLDIPGLQSAMKYKVSVRAGSPQGQGPWSEPSVGTTLVPAAEPPLIMAVKEDGLWSKPLHMFGPGVFLSSDIGNVSDMDWYNSSLYYSDTRGDVHVRLLNGSGVSEGRRIPSIAGAGALTFEWLGRSLYWAGKTYVIHRQSVLTGHADMVTRVKLLVNDMAVDSLGGYLYWTSLYSVESARLNGESALVLQAQPWFSGRKVIALTLDLSDGLLYWLVQDSQCMHLYTALLRGQSTGDISIMEFAAWSTSEISQNALMYYSGRLFWINGLRMITAQEIGQRTSVSVSEPTKFDQFTIIQTSLKPLPGNFSSAPKVVPDPVPKSSFRVEGNASAFQVLWSSPPEVDWGEVFYSVELRAHSKFLASEKQPLPVFTVEGLEPHAWFNLSVTPYTYWGKGSRTSLSLRAPTTAPSTPENPRIFVLPSERPFSKNTAVVEFRWDKPKHENGTLARFEISYHTSNQSDANRTSEGWIAVNVSGTVTSFQLKGMSPGYTVAFQVRVYTSKGPGPFSDIVKANTSEINPCPYLMSFLCNELVLFDVDQNQVVWTFLAEGDIGALGYTADDNIGYFSQGDSLFLLNLSNHSGSKLLQDARISGITLLTVDWISRHLYFVLKESQNGTQIFDVDLEHKVKHPSELKICNRNSTIVSFSVYPLLSRLYWTEVSSLGCQMFYYSVAHRTLHRILQPPATDRPNGRAQCFCSVTEFDLSGAMAIDTCELEKPWIYFSKRGEIWATDLDGCQCWRVLRVPAVHGKVLVSLTVDKEFIYWIITAKDNTEIYRAKKRDGASVSQVTTLRSQRILAYGSAVQPFPDKDFLLLASDTAEPAILGATNTSLAVALPPARTIRMWKGLTGPTATYLVYYAELDGRTNSSYLKYKILESQEKIALIEGLKPFSTYIIKMAIKNYYSDTREHSPLGRAIWGKTTSGVPGAVGSINTTVLSDTRLLVSWRESHQPNGPGESVRYQLAISDLPLIPEAPIRQSQFPNARLTVLLAALSGGQLYVLKVLACHAVEMWCAESRPVAAKMFDPPEKPYALAPESTTVQLGWKAPANGNLTRFWFELQKWKYSVFFHVKASCSQGPAYACSISGLQPSTFYRVRVVVVYTTGERSLSPPNGFQTAAGVPSKPGTPKLLEGSRNSVQWEKADDNGSGLMYYVLETRKIISGDPQNQQLRWEMAFNGSCSSICMWKSKNLKGKFQFRVVAVNRLGFGDYSGASETITFPGDDSWIPEMSLTLLIIVGVFLVITISLAFVWRKGFTNREAFKGALAVLACEDKELAELRGPMAGVGLANACYAVHTLPTQEEIQNLPAFPREKLSLRVLLGSGAFGEVYEGTAIDILGAGSGEIKVAVKTLKKGSTDQEKIEFLKEAHLMSKFDHPNILKQLGVCLLNEPQYLILELMEGGDLLTYLRKARMTTLRGPLLSLAHLVDLCVDVSKGCVYLEQMRFIHRDLAARNCLVSVKDYTSASRIVKIGDFGLARDIYKNDYYRKRGEGLLPVRWMAPESLMDGIFTTQSDVWSFGILIWEILTLGHQPYPAHSNLDVLNYVQAGGRLEPPRNCPQGLWNLMAQCWAQDPDQRPAFRKIQTQLQLFRNFTLNDISQYRGDAGAHEVINEGFEDDDVRASSLSSDGVMPVAFMVTTNQEGLNYMVLAAEPSQSREHSEGPLCSKEPESCHLRKAEKALPAGQDLCQEKRETGCRSGTSPRLHYAFLAHGGSGDGSDSQHCLEVKGRAALL</sequence>
<evidence type="ECO:0000256" key="1">
    <source>
        <dbReference type="ARBA" id="ARBA00004251"/>
    </source>
</evidence>
<dbReference type="InterPro" id="IPR011009">
    <property type="entry name" value="Kinase-like_dom_sf"/>
</dbReference>
<feature type="domain" description="Fibronectin type-III" evidence="23">
    <location>
        <begin position="198"/>
        <end position="286"/>
    </location>
</feature>
<dbReference type="CTD" id="6098"/>
<name>A0A6P6ED77_OCTDE</name>
<dbReference type="GO" id="GO:0004714">
    <property type="term" value="F:transmembrane receptor protein tyrosine kinase activity"/>
    <property type="evidence" value="ECO:0007669"/>
    <property type="project" value="UniProtKB-EC"/>
</dbReference>
<evidence type="ECO:0000256" key="18">
    <source>
        <dbReference type="PROSITE-ProRule" id="PRU10141"/>
    </source>
</evidence>
<feature type="domain" description="Fibronectin type-III" evidence="23">
    <location>
        <begin position="558"/>
        <end position="658"/>
    </location>
</feature>
<keyword evidence="14 19" id="KW-0675">Receptor</keyword>
<dbReference type="InterPro" id="IPR013783">
    <property type="entry name" value="Ig-like_fold"/>
</dbReference>
<evidence type="ECO:0000256" key="10">
    <source>
        <dbReference type="ARBA" id="ARBA00022840"/>
    </source>
</evidence>
<dbReference type="GO" id="GO:0032006">
    <property type="term" value="P:regulation of TOR signaling"/>
    <property type="evidence" value="ECO:0007669"/>
    <property type="project" value="TreeGrafter"/>
</dbReference>
<evidence type="ECO:0000256" key="15">
    <source>
        <dbReference type="ARBA" id="ARBA00023180"/>
    </source>
</evidence>
<dbReference type="FunFam" id="2.120.10.30:FF:000038">
    <property type="entry name" value="Tyrosine-protein kinase receptor"/>
    <property type="match status" value="1"/>
</dbReference>
<dbReference type="SUPFAM" id="SSF56112">
    <property type="entry name" value="Protein kinase-like (PK-like)"/>
    <property type="match status" value="1"/>
</dbReference>
<dbReference type="Proteomes" id="UP000515203">
    <property type="component" value="Unplaced"/>
</dbReference>
<evidence type="ECO:0000313" key="24">
    <source>
        <dbReference type="Proteomes" id="UP000515203"/>
    </source>
</evidence>
<evidence type="ECO:0000256" key="4">
    <source>
        <dbReference type="ARBA" id="ARBA00022679"/>
    </source>
</evidence>
<keyword evidence="5 19" id="KW-0812">Transmembrane</keyword>
<dbReference type="PROSITE" id="PS00109">
    <property type="entry name" value="PROTEIN_KINASE_TYR"/>
    <property type="match status" value="1"/>
</dbReference>
<evidence type="ECO:0000256" key="17">
    <source>
        <dbReference type="ARBA" id="ARBA00062364"/>
    </source>
</evidence>
<dbReference type="PROSITE" id="PS50853">
    <property type="entry name" value="FN3"/>
    <property type="match status" value="7"/>
</dbReference>
<dbReference type="InParanoid" id="A0A6P6ED77"/>
<dbReference type="SMART" id="SM00060">
    <property type="entry name" value="FN3"/>
    <property type="match status" value="8"/>
</dbReference>
<comment type="subcellular location">
    <subcellularLocation>
        <location evidence="1">Cell membrane</location>
        <topology evidence="1">Single-pass type I membrane protein</topology>
    </subcellularLocation>
</comment>
<feature type="domain" description="Fibronectin type-III" evidence="23">
    <location>
        <begin position="1030"/>
        <end position="1137"/>
    </location>
</feature>
<comment type="similarity">
    <text evidence="19">Belongs to the protein kinase superfamily. Tyr protein kinase family. Insulin receptor subfamily.</text>
</comment>
<keyword evidence="3 19" id="KW-0597">Phosphoprotein</keyword>
<dbReference type="FunFam" id="2.60.40.10:FF:001816">
    <property type="entry name" value="Tyrosine-protein kinase receptor"/>
    <property type="match status" value="1"/>
</dbReference>
<dbReference type="GO" id="GO:0005524">
    <property type="term" value="F:ATP binding"/>
    <property type="evidence" value="ECO:0007669"/>
    <property type="project" value="UniProtKB-UniRule"/>
</dbReference>
<evidence type="ECO:0000259" key="22">
    <source>
        <dbReference type="PROSITE" id="PS50011"/>
    </source>
</evidence>
<evidence type="ECO:0000256" key="14">
    <source>
        <dbReference type="ARBA" id="ARBA00023170"/>
    </source>
</evidence>
<dbReference type="FunCoup" id="A0A6P6ED77">
    <property type="interactions" value="14"/>
</dbReference>
<dbReference type="InterPro" id="IPR000719">
    <property type="entry name" value="Prot_kinase_dom"/>
</dbReference>
<keyword evidence="10 18" id="KW-0067">ATP-binding</keyword>
<dbReference type="InterPro" id="IPR008266">
    <property type="entry name" value="Tyr_kinase_AS"/>
</dbReference>
<dbReference type="OrthoDB" id="65481at2759"/>
<evidence type="ECO:0000256" key="6">
    <source>
        <dbReference type="ARBA" id="ARBA00022729"/>
    </source>
</evidence>
<reference evidence="25" key="1">
    <citation type="submission" date="2025-08" db="UniProtKB">
        <authorList>
            <consortium name="RefSeq"/>
        </authorList>
    </citation>
    <scope>IDENTIFICATION</scope>
</reference>
<dbReference type="InterPro" id="IPR017441">
    <property type="entry name" value="Protein_kinase_ATP_BS"/>
</dbReference>
<dbReference type="Pfam" id="PF00041">
    <property type="entry name" value="fn3"/>
    <property type="match status" value="4"/>
</dbReference>
<evidence type="ECO:0000256" key="21">
    <source>
        <dbReference type="SAM" id="SignalP"/>
    </source>
</evidence>
<dbReference type="GO" id="GO:0005886">
    <property type="term" value="C:plasma membrane"/>
    <property type="evidence" value="ECO:0007669"/>
    <property type="project" value="UniProtKB-SubCell"/>
</dbReference>
<dbReference type="GO" id="GO:0043235">
    <property type="term" value="C:receptor complex"/>
    <property type="evidence" value="ECO:0007669"/>
    <property type="project" value="TreeGrafter"/>
</dbReference>
<feature type="domain" description="Fibronectin type-III" evidence="23">
    <location>
        <begin position="1738"/>
        <end position="1839"/>
    </location>
</feature>
<dbReference type="PROSITE" id="PS50011">
    <property type="entry name" value="PROTEIN_KINASE_DOM"/>
    <property type="match status" value="1"/>
</dbReference>
<dbReference type="GO" id="GO:0019903">
    <property type="term" value="F:protein phosphatase binding"/>
    <property type="evidence" value="ECO:0007669"/>
    <property type="project" value="UniProtKB-ARBA"/>
</dbReference>
<keyword evidence="4" id="KW-0808">Transferase</keyword>
<evidence type="ECO:0000256" key="3">
    <source>
        <dbReference type="ARBA" id="ARBA00022553"/>
    </source>
</evidence>
<evidence type="ECO:0000256" key="7">
    <source>
        <dbReference type="ARBA" id="ARBA00022737"/>
    </source>
</evidence>
<feature type="domain" description="Fibronectin type-III" evidence="23">
    <location>
        <begin position="1644"/>
        <end position="1737"/>
    </location>
</feature>
<comment type="subunit">
    <text evidence="17">Interacts with PTPN11; may activate the PI3 kinase-mTOR signaling pathway. Interacts with VAV3; constitutive interaction mediating VAV3 phosphorylation. Interacts with PTPN6 (via SH2 1 domain); the interaction is direct and promotes ROS1 dephosphorylation.</text>
</comment>
<evidence type="ECO:0000256" key="12">
    <source>
        <dbReference type="ARBA" id="ARBA00023136"/>
    </source>
</evidence>
<dbReference type="InterPro" id="IPR020635">
    <property type="entry name" value="Tyr_kinase_cat_dom"/>
</dbReference>
<keyword evidence="24" id="KW-1185">Reference proteome</keyword>